<proteinExistence type="predicted"/>
<dbReference type="AlphaFoldDB" id="A0A8X8ZYI3"/>
<keyword evidence="2" id="KW-1185">Reference proteome</keyword>
<reference evidence="1" key="2">
    <citation type="submission" date="2020-08" db="EMBL/GenBank/DDBJ databases">
        <title>Plant Genome Project.</title>
        <authorList>
            <person name="Zhang R.-G."/>
        </authorList>
    </citation>
    <scope>NUCLEOTIDE SEQUENCE</scope>
    <source>
        <strain evidence="1">Huo1</strain>
        <tissue evidence="1">Leaf</tissue>
    </source>
</reference>
<organism evidence="1">
    <name type="scientific">Salvia splendens</name>
    <name type="common">Scarlet sage</name>
    <dbReference type="NCBI Taxonomy" id="180675"/>
    <lineage>
        <taxon>Eukaryota</taxon>
        <taxon>Viridiplantae</taxon>
        <taxon>Streptophyta</taxon>
        <taxon>Embryophyta</taxon>
        <taxon>Tracheophyta</taxon>
        <taxon>Spermatophyta</taxon>
        <taxon>Magnoliopsida</taxon>
        <taxon>eudicotyledons</taxon>
        <taxon>Gunneridae</taxon>
        <taxon>Pentapetalae</taxon>
        <taxon>asterids</taxon>
        <taxon>lamiids</taxon>
        <taxon>Lamiales</taxon>
        <taxon>Lamiaceae</taxon>
        <taxon>Nepetoideae</taxon>
        <taxon>Mentheae</taxon>
        <taxon>Salviinae</taxon>
        <taxon>Salvia</taxon>
        <taxon>Salvia subgen. Calosphace</taxon>
        <taxon>core Calosphace</taxon>
    </lineage>
</organism>
<name>A0A8X8ZYI3_SALSN</name>
<evidence type="ECO:0000313" key="2">
    <source>
        <dbReference type="Proteomes" id="UP000298416"/>
    </source>
</evidence>
<dbReference type="Proteomes" id="UP000298416">
    <property type="component" value="Unassembled WGS sequence"/>
</dbReference>
<reference evidence="1" key="1">
    <citation type="submission" date="2018-01" db="EMBL/GenBank/DDBJ databases">
        <authorList>
            <person name="Mao J.F."/>
        </authorList>
    </citation>
    <scope>NUCLEOTIDE SEQUENCE</scope>
    <source>
        <strain evidence="1">Huo1</strain>
        <tissue evidence="1">Leaf</tissue>
    </source>
</reference>
<comment type="caution">
    <text evidence="1">The sequence shown here is derived from an EMBL/GenBank/DDBJ whole genome shotgun (WGS) entry which is preliminary data.</text>
</comment>
<dbReference type="EMBL" id="PNBA02000006">
    <property type="protein sequence ID" value="KAG6421678.1"/>
    <property type="molecule type" value="Genomic_DNA"/>
</dbReference>
<protein>
    <submittedName>
        <fullName evidence="1">Uncharacterized protein</fullName>
    </submittedName>
</protein>
<evidence type="ECO:0000313" key="1">
    <source>
        <dbReference type="EMBL" id="KAG6421678.1"/>
    </source>
</evidence>
<sequence length="91" mass="9989">MFMVLLESDLIETSTWGTIKSKIGHIIEDLDNDHFPSFCNHGDGGSTAMERAAMLLTARLGYQSTNGQLANSSVGCQRRRQLHRDCSGAAF</sequence>
<gene>
    <name evidence="1" type="ORF">SASPL_118235</name>
</gene>
<accession>A0A8X8ZYI3</accession>